<feature type="compositionally biased region" description="Gly residues" evidence="1">
    <location>
        <begin position="96"/>
        <end position="135"/>
    </location>
</feature>
<gene>
    <name evidence="3" type="ORF">SAMN02745148_03044</name>
</gene>
<dbReference type="EMBL" id="FQUJ01000015">
    <property type="protein sequence ID" value="SHF58913.1"/>
    <property type="molecule type" value="Genomic_DNA"/>
</dbReference>
<evidence type="ECO:0000313" key="4">
    <source>
        <dbReference type="Proteomes" id="UP000184346"/>
    </source>
</evidence>
<reference evidence="3 4" key="1">
    <citation type="submission" date="2016-11" db="EMBL/GenBank/DDBJ databases">
        <authorList>
            <person name="Jaros S."/>
            <person name="Januszkiewicz K."/>
            <person name="Wedrychowicz H."/>
        </authorList>
    </citation>
    <scope>NUCLEOTIDE SEQUENCE [LARGE SCALE GENOMIC DNA]</scope>
    <source>
        <strain evidence="3 4">DSM 19980</strain>
    </source>
</reference>
<feature type="compositionally biased region" description="Polar residues" evidence="1">
    <location>
        <begin position="31"/>
        <end position="45"/>
    </location>
</feature>
<feature type="chain" id="PRO_5009909410" evidence="2">
    <location>
        <begin position="31"/>
        <end position="135"/>
    </location>
</feature>
<organism evidence="3 4">
    <name type="scientific">Modicisalibacter ilicicola DSM 19980</name>
    <dbReference type="NCBI Taxonomy" id="1121942"/>
    <lineage>
        <taxon>Bacteria</taxon>
        <taxon>Pseudomonadati</taxon>
        <taxon>Pseudomonadota</taxon>
        <taxon>Gammaproteobacteria</taxon>
        <taxon>Oceanospirillales</taxon>
        <taxon>Halomonadaceae</taxon>
        <taxon>Modicisalibacter</taxon>
    </lineage>
</organism>
<keyword evidence="4" id="KW-1185">Reference proteome</keyword>
<dbReference type="STRING" id="1121942.SAMN02745148_03044"/>
<dbReference type="RefSeq" id="WP_072824400.1">
    <property type="nucleotide sequence ID" value="NZ_FQUJ01000015.1"/>
</dbReference>
<feature type="signal peptide" evidence="2">
    <location>
        <begin position="1"/>
        <end position="30"/>
    </location>
</feature>
<feature type="region of interest" description="Disordered" evidence="1">
    <location>
        <begin position="28"/>
        <end position="135"/>
    </location>
</feature>
<dbReference type="AlphaFoldDB" id="A0A1M5CW27"/>
<accession>A0A1M5CW27</accession>
<keyword evidence="2" id="KW-0732">Signal</keyword>
<protein>
    <submittedName>
        <fullName evidence="3">Uncharacterized protein</fullName>
    </submittedName>
</protein>
<name>A0A1M5CW27_9GAMM</name>
<dbReference type="Proteomes" id="UP000184346">
    <property type="component" value="Unassembled WGS sequence"/>
</dbReference>
<evidence type="ECO:0000256" key="2">
    <source>
        <dbReference type="SAM" id="SignalP"/>
    </source>
</evidence>
<feature type="compositionally biased region" description="Basic and acidic residues" evidence="1">
    <location>
        <begin position="62"/>
        <end position="77"/>
    </location>
</feature>
<evidence type="ECO:0000256" key="1">
    <source>
        <dbReference type="SAM" id="MobiDB-lite"/>
    </source>
</evidence>
<evidence type="ECO:0000313" key="3">
    <source>
        <dbReference type="EMBL" id="SHF58913.1"/>
    </source>
</evidence>
<dbReference type="OrthoDB" id="8140134at2"/>
<proteinExistence type="predicted"/>
<feature type="compositionally biased region" description="Polar residues" evidence="1">
    <location>
        <begin position="52"/>
        <end position="61"/>
    </location>
</feature>
<sequence length="135" mass="14399">MKKQLVLTTVTLAAALSFGALLPLATPATAQSADQQPIYGSQLMTDQERQAYRNQMRSAQSAEERARMRAEHHERMQARAQEQGITLPDEPPARGMGQGKGMQQGQGMGQGKGMQQGQGMGQGKGKGMGSGNQGQ</sequence>